<accession>A0A9Q0DTL2</accession>
<keyword evidence="3" id="KW-1185">Reference proteome</keyword>
<reference evidence="2" key="1">
    <citation type="submission" date="2022-07" db="EMBL/GenBank/DDBJ databases">
        <title>Chromosome-level genome of Muraenolepis orangiensis.</title>
        <authorList>
            <person name="Kim J."/>
        </authorList>
    </citation>
    <scope>NUCLEOTIDE SEQUENCE</scope>
    <source>
        <strain evidence="2">KU_S4_2022</strain>
        <tissue evidence="2">Muscle</tissue>
    </source>
</reference>
<dbReference type="Proteomes" id="UP001148018">
    <property type="component" value="Unassembled WGS sequence"/>
</dbReference>
<comment type="caution">
    <text evidence="2">The sequence shown here is derived from an EMBL/GenBank/DDBJ whole genome shotgun (WGS) entry which is preliminary data.</text>
</comment>
<gene>
    <name evidence="2" type="ORF">NHX12_003982</name>
</gene>
<organism evidence="2 3">
    <name type="scientific">Muraenolepis orangiensis</name>
    <name type="common">Patagonian moray cod</name>
    <dbReference type="NCBI Taxonomy" id="630683"/>
    <lineage>
        <taxon>Eukaryota</taxon>
        <taxon>Metazoa</taxon>
        <taxon>Chordata</taxon>
        <taxon>Craniata</taxon>
        <taxon>Vertebrata</taxon>
        <taxon>Euteleostomi</taxon>
        <taxon>Actinopterygii</taxon>
        <taxon>Neopterygii</taxon>
        <taxon>Teleostei</taxon>
        <taxon>Neoteleostei</taxon>
        <taxon>Acanthomorphata</taxon>
        <taxon>Zeiogadaria</taxon>
        <taxon>Gadariae</taxon>
        <taxon>Gadiformes</taxon>
        <taxon>Muraenolepidoidei</taxon>
        <taxon>Muraenolepididae</taxon>
        <taxon>Muraenolepis</taxon>
    </lineage>
</organism>
<feature type="region of interest" description="Disordered" evidence="1">
    <location>
        <begin position="1"/>
        <end position="27"/>
    </location>
</feature>
<feature type="compositionally biased region" description="Polar residues" evidence="1">
    <location>
        <begin position="14"/>
        <end position="23"/>
    </location>
</feature>
<protein>
    <submittedName>
        <fullName evidence="2">Uncharacterized protein</fullName>
    </submittedName>
</protein>
<evidence type="ECO:0000313" key="2">
    <source>
        <dbReference type="EMBL" id="KAJ3594675.1"/>
    </source>
</evidence>
<evidence type="ECO:0000313" key="3">
    <source>
        <dbReference type="Proteomes" id="UP001148018"/>
    </source>
</evidence>
<proteinExistence type="predicted"/>
<dbReference type="EMBL" id="JANIIK010000111">
    <property type="protein sequence ID" value="KAJ3594675.1"/>
    <property type="molecule type" value="Genomic_DNA"/>
</dbReference>
<feature type="region of interest" description="Disordered" evidence="1">
    <location>
        <begin position="78"/>
        <end position="163"/>
    </location>
</feature>
<name>A0A9Q0DTL2_9TELE</name>
<sequence length="163" mass="16572">MTESIPFELDFTPGRSNTGTDLSRASGGRGLETLCLDGTLATLRLDIQGTSSSPNTGCVMKRGESVAFITRDLVELERDSPIDGPGGAGERLSPIDGPDGAGERLSPVDRPGGAGERLSPEWGNGPASQSTTDTHGVADGWLGLSPIDGSVGAHPGGGSPPTF</sequence>
<evidence type="ECO:0000256" key="1">
    <source>
        <dbReference type="SAM" id="MobiDB-lite"/>
    </source>
</evidence>
<feature type="compositionally biased region" description="Gly residues" evidence="1">
    <location>
        <begin position="154"/>
        <end position="163"/>
    </location>
</feature>
<dbReference type="AlphaFoldDB" id="A0A9Q0DTL2"/>